<sequence length="214" mass="25070">MSIEPKKSMIVVTSGLILLLFSLMFIMMNNSSQDYTIQYEDNDTSKFWDHLRYVLNINQNTDDDLINEKEKEPSKYDLLHGDVIMSELGDPVVRAELGRATWHLLHSITSRFPEEPTEEESDALTQFIFLTARLYPCGDCAKHFQRMLEKIPYSTKDRKGASKWICDIHNGANKFLKKEIFDCEKLPERWPCYKCEESNNSTRRFTENLKLENL</sequence>
<dbReference type="STRING" id="1754191.A0A1Y1V3G4"/>
<evidence type="ECO:0000256" key="3">
    <source>
        <dbReference type="ARBA" id="ARBA00022827"/>
    </source>
</evidence>
<dbReference type="InterPro" id="IPR036774">
    <property type="entry name" value="ERV/ALR_sulphydryl_oxid_sf"/>
</dbReference>
<dbReference type="OrthoDB" id="59470at2759"/>
<protein>
    <recommendedName>
        <fullName evidence="6">Sulfhydryl oxidase</fullName>
        <ecNumber evidence="6">1.8.3.2</ecNumber>
    </recommendedName>
</protein>
<dbReference type="SUPFAM" id="SSF69000">
    <property type="entry name" value="FAD-dependent thiol oxidase"/>
    <property type="match status" value="1"/>
</dbReference>
<evidence type="ECO:0000313" key="8">
    <source>
        <dbReference type="EMBL" id="ORX45614.1"/>
    </source>
</evidence>
<evidence type="ECO:0000313" key="9">
    <source>
        <dbReference type="Proteomes" id="UP000193719"/>
    </source>
</evidence>
<organism evidence="8 9">
    <name type="scientific">Piromyces finnis</name>
    <dbReference type="NCBI Taxonomy" id="1754191"/>
    <lineage>
        <taxon>Eukaryota</taxon>
        <taxon>Fungi</taxon>
        <taxon>Fungi incertae sedis</taxon>
        <taxon>Chytridiomycota</taxon>
        <taxon>Chytridiomycota incertae sedis</taxon>
        <taxon>Neocallimastigomycetes</taxon>
        <taxon>Neocallimastigales</taxon>
        <taxon>Neocallimastigaceae</taxon>
        <taxon>Piromyces</taxon>
    </lineage>
</organism>
<evidence type="ECO:0000256" key="2">
    <source>
        <dbReference type="ARBA" id="ARBA00022630"/>
    </source>
</evidence>
<dbReference type="EMBL" id="MCFH01000039">
    <property type="protein sequence ID" value="ORX45614.1"/>
    <property type="molecule type" value="Genomic_DNA"/>
</dbReference>
<dbReference type="AlphaFoldDB" id="A0A1Y1V3G4"/>
<dbReference type="PANTHER" id="PTHR12645:SF1">
    <property type="entry name" value="FAD-LINKED SULFHYDRYL OXIDASE ERV2"/>
    <property type="match status" value="1"/>
</dbReference>
<dbReference type="InterPro" id="IPR017905">
    <property type="entry name" value="ERV/ALR_sulphydryl_oxidase"/>
</dbReference>
<dbReference type="GO" id="GO:0016971">
    <property type="term" value="F:flavin-dependent sulfhydryl oxidase activity"/>
    <property type="evidence" value="ECO:0007669"/>
    <property type="project" value="InterPro"/>
</dbReference>
<feature type="domain" description="ERV/ALR sulfhydryl oxidase" evidence="7">
    <location>
        <begin position="90"/>
        <end position="190"/>
    </location>
</feature>
<dbReference type="PANTHER" id="PTHR12645">
    <property type="entry name" value="ALR/ERV"/>
    <property type="match status" value="1"/>
</dbReference>
<dbReference type="Proteomes" id="UP000193719">
    <property type="component" value="Unassembled WGS sequence"/>
</dbReference>
<gene>
    <name evidence="8" type="ORF">BCR36DRAFT_585627</name>
</gene>
<reference evidence="8 9" key="2">
    <citation type="submission" date="2016-08" db="EMBL/GenBank/DDBJ databases">
        <title>Pervasive Adenine N6-methylation of Active Genes in Fungi.</title>
        <authorList>
            <consortium name="DOE Joint Genome Institute"/>
            <person name="Mondo S.J."/>
            <person name="Dannebaum R.O."/>
            <person name="Kuo R.C."/>
            <person name="Labutti K."/>
            <person name="Haridas S."/>
            <person name="Kuo A."/>
            <person name="Salamov A."/>
            <person name="Ahrendt S.R."/>
            <person name="Lipzen A."/>
            <person name="Sullivan W."/>
            <person name="Andreopoulos W.B."/>
            <person name="Clum A."/>
            <person name="Lindquist E."/>
            <person name="Daum C."/>
            <person name="Ramamoorthy G.K."/>
            <person name="Gryganskyi A."/>
            <person name="Culley D."/>
            <person name="Magnuson J.K."/>
            <person name="James T.Y."/>
            <person name="O'Malley M.A."/>
            <person name="Stajich J.E."/>
            <person name="Spatafora J.W."/>
            <person name="Visel A."/>
            <person name="Grigoriev I.V."/>
        </authorList>
    </citation>
    <scope>NUCLEOTIDE SEQUENCE [LARGE SCALE GENOMIC DNA]</scope>
    <source>
        <strain evidence="9">finn</strain>
    </source>
</reference>
<keyword evidence="2 6" id="KW-0285">Flavoprotein</keyword>
<dbReference type="EC" id="1.8.3.2" evidence="6"/>
<keyword evidence="9" id="KW-1185">Reference proteome</keyword>
<name>A0A1Y1V3G4_9FUNG</name>
<dbReference type="Gene3D" id="1.20.120.310">
    <property type="entry name" value="ERV/ALR sulfhydryl oxidase domain"/>
    <property type="match status" value="1"/>
</dbReference>
<evidence type="ECO:0000259" key="7">
    <source>
        <dbReference type="PROSITE" id="PS51324"/>
    </source>
</evidence>
<proteinExistence type="predicted"/>
<comment type="caution">
    <text evidence="8">The sequence shown here is derived from an EMBL/GenBank/DDBJ whole genome shotgun (WGS) entry which is preliminary data.</text>
</comment>
<dbReference type="Pfam" id="PF04777">
    <property type="entry name" value="Evr1_Alr"/>
    <property type="match status" value="1"/>
</dbReference>
<dbReference type="GO" id="GO:0050660">
    <property type="term" value="F:flavin adenine dinucleotide binding"/>
    <property type="evidence" value="ECO:0007669"/>
    <property type="project" value="TreeGrafter"/>
</dbReference>
<keyword evidence="3 6" id="KW-0274">FAD</keyword>
<dbReference type="InterPro" id="IPR039799">
    <property type="entry name" value="ALR/ERV"/>
</dbReference>
<keyword evidence="5" id="KW-1015">Disulfide bond</keyword>
<keyword evidence="4 6" id="KW-0560">Oxidoreductase</keyword>
<evidence type="ECO:0000256" key="1">
    <source>
        <dbReference type="ARBA" id="ARBA00001974"/>
    </source>
</evidence>
<reference evidence="8 9" key="1">
    <citation type="submission" date="2016-08" db="EMBL/GenBank/DDBJ databases">
        <title>Genomes of anaerobic fungi encode conserved fungal cellulosomes for biomass hydrolysis.</title>
        <authorList>
            <consortium name="DOE Joint Genome Institute"/>
            <person name="Haitjema C.H."/>
            <person name="Gilmore S.P."/>
            <person name="Henske J.K."/>
            <person name="Solomon K.V."/>
            <person name="De Groot R."/>
            <person name="Kuo A."/>
            <person name="Mondo S.J."/>
            <person name="Salamov A.A."/>
            <person name="Labutti K."/>
            <person name="Zhao Z."/>
            <person name="Chiniquy J."/>
            <person name="Barry K."/>
            <person name="Brewer H.M."/>
            <person name="Purvine S.O."/>
            <person name="Wright A.T."/>
            <person name="Boxma B."/>
            <person name="Van Alen T."/>
            <person name="Hackstein J.H."/>
            <person name="Baker S.E."/>
            <person name="Grigoriev I.V."/>
            <person name="O'Malley M.A."/>
        </authorList>
    </citation>
    <scope>NUCLEOTIDE SEQUENCE [LARGE SCALE GENOMIC DNA]</scope>
    <source>
        <strain evidence="9">finn</strain>
    </source>
</reference>
<comment type="cofactor">
    <cofactor evidence="1 6">
        <name>FAD</name>
        <dbReference type="ChEBI" id="CHEBI:57692"/>
    </cofactor>
</comment>
<dbReference type="GO" id="GO:0005739">
    <property type="term" value="C:mitochondrion"/>
    <property type="evidence" value="ECO:0007669"/>
    <property type="project" value="TreeGrafter"/>
</dbReference>
<evidence type="ECO:0000256" key="6">
    <source>
        <dbReference type="RuleBase" id="RU371123"/>
    </source>
</evidence>
<dbReference type="PROSITE" id="PS51324">
    <property type="entry name" value="ERV_ALR"/>
    <property type="match status" value="1"/>
</dbReference>
<evidence type="ECO:0000256" key="5">
    <source>
        <dbReference type="ARBA" id="ARBA00023157"/>
    </source>
</evidence>
<accession>A0A1Y1V3G4</accession>
<comment type="catalytic activity">
    <reaction evidence="6">
        <text>2 R'C(R)SH + O2 = R'C(R)S-S(R)CR' + H2O2</text>
        <dbReference type="Rhea" id="RHEA:17357"/>
        <dbReference type="ChEBI" id="CHEBI:15379"/>
        <dbReference type="ChEBI" id="CHEBI:16240"/>
        <dbReference type="ChEBI" id="CHEBI:16520"/>
        <dbReference type="ChEBI" id="CHEBI:17412"/>
        <dbReference type="EC" id="1.8.3.2"/>
    </reaction>
</comment>
<evidence type="ECO:0000256" key="4">
    <source>
        <dbReference type="ARBA" id="ARBA00023002"/>
    </source>
</evidence>